<comment type="caution">
    <text evidence="1">The sequence shown here is derived from an EMBL/GenBank/DDBJ whole genome shotgun (WGS) entry which is preliminary data.</text>
</comment>
<proteinExistence type="predicted"/>
<evidence type="ECO:0000313" key="1">
    <source>
        <dbReference type="EMBL" id="KAI3559445.1"/>
    </source>
</evidence>
<evidence type="ECO:0000313" key="2">
    <source>
        <dbReference type="Proteomes" id="UP001056436"/>
    </source>
</evidence>
<sequence length="169" mass="19385">MSSAKKPETVPEATPDDIINPKEFVGTYYTYRPEKPDPRKEENQYEVEIWKLRSQKDNHGNTEPVLGMRYTQLKGGSEGIVKYPKRIGRLARLSTLIGEGGRFWARSGLTEVDLGADGKQSGPSGIPIYTEEEHKVEFAFNKVDALWEMRWTNDFDHEGLVLLRRKQDK</sequence>
<accession>A0A9Q0B8J3</accession>
<dbReference type="EMBL" id="SDAQ01000001">
    <property type="protein sequence ID" value="KAI3559445.1"/>
    <property type="molecule type" value="Genomic_DNA"/>
</dbReference>
<dbReference type="AlphaFoldDB" id="A0A9Q0B8J3"/>
<dbReference type="Proteomes" id="UP001056436">
    <property type="component" value="Unassembled WGS sequence"/>
</dbReference>
<name>A0A9Q0B8J3_9PEZI</name>
<keyword evidence="2" id="KW-1185">Reference proteome</keyword>
<organism evidence="1 2">
    <name type="scientific">Colletotrichum abscissum</name>
    <dbReference type="NCBI Taxonomy" id="1671311"/>
    <lineage>
        <taxon>Eukaryota</taxon>
        <taxon>Fungi</taxon>
        <taxon>Dikarya</taxon>
        <taxon>Ascomycota</taxon>
        <taxon>Pezizomycotina</taxon>
        <taxon>Sordariomycetes</taxon>
        <taxon>Hypocreomycetidae</taxon>
        <taxon>Glomerellales</taxon>
        <taxon>Glomerellaceae</taxon>
        <taxon>Colletotrichum</taxon>
        <taxon>Colletotrichum acutatum species complex</taxon>
    </lineage>
</organism>
<protein>
    <submittedName>
        <fullName evidence="1">Uncharacterized protein</fullName>
    </submittedName>
</protein>
<gene>
    <name evidence="1" type="ORF">CABS02_00420</name>
</gene>
<reference evidence="1" key="1">
    <citation type="submission" date="2019-01" db="EMBL/GenBank/DDBJ databases">
        <title>Colletotrichum abscissum LGMF1257.</title>
        <authorList>
            <person name="Baroncelli R."/>
        </authorList>
    </citation>
    <scope>NUCLEOTIDE SEQUENCE</scope>
    <source>
        <strain evidence="1">Ca142</strain>
    </source>
</reference>